<feature type="compositionally biased region" description="Low complexity" evidence="1">
    <location>
        <begin position="134"/>
        <end position="166"/>
    </location>
</feature>
<dbReference type="AlphaFoldDB" id="A0A1C7MFW7"/>
<feature type="compositionally biased region" description="Pro residues" evidence="1">
    <location>
        <begin position="90"/>
        <end position="101"/>
    </location>
</feature>
<feature type="region of interest" description="Disordered" evidence="1">
    <location>
        <begin position="346"/>
        <end position="376"/>
    </location>
</feature>
<evidence type="ECO:0000313" key="3">
    <source>
        <dbReference type="Proteomes" id="UP000092993"/>
    </source>
</evidence>
<keyword evidence="3" id="KW-1185">Reference proteome</keyword>
<feature type="region of interest" description="Disordered" evidence="1">
    <location>
        <begin position="1"/>
        <end position="189"/>
    </location>
</feature>
<proteinExistence type="predicted"/>
<evidence type="ECO:0000256" key="1">
    <source>
        <dbReference type="SAM" id="MobiDB-lite"/>
    </source>
</evidence>
<feature type="region of interest" description="Disordered" evidence="1">
    <location>
        <begin position="313"/>
        <end position="332"/>
    </location>
</feature>
<feature type="compositionally biased region" description="Polar residues" evidence="1">
    <location>
        <begin position="22"/>
        <end position="41"/>
    </location>
</feature>
<evidence type="ECO:0000313" key="2">
    <source>
        <dbReference type="EMBL" id="OBZ75236.1"/>
    </source>
</evidence>
<feature type="compositionally biased region" description="Low complexity" evidence="1">
    <location>
        <begin position="10"/>
        <end position="21"/>
    </location>
</feature>
<organism evidence="2 3">
    <name type="scientific">Grifola frondosa</name>
    <name type="common">Maitake</name>
    <name type="synonym">Polyporus frondosus</name>
    <dbReference type="NCBI Taxonomy" id="5627"/>
    <lineage>
        <taxon>Eukaryota</taxon>
        <taxon>Fungi</taxon>
        <taxon>Dikarya</taxon>
        <taxon>Basidiomycota</taxon>
        <taxon>Agaricomycotina</taxon>
        <taxon>Agaricomycetes</taxon>
        <taxon>Polyporales</taxon>
        <taxon>Grifolaceae</taxon>
        <taxon>Grifola</taxon>
    </lineage>
</organism>
<dbReference type="OrthoDB" id="2683368at2759"/>
<comment type="caution">
    <text evidence="2">The sequence shown here is derived from an EMBL/GenBank/DDBJ whole genome shotgun (WGS) entry which is preliminary data.</text>
</comment>
<reference evidence="2 3" key="1">
    <citation type="submission" date="2016-03" db="EMBL/GenBank/DDBJ databases">
        <title>Whole genome sequencing of Grifola frondosa 9006-11.</title>
        <authorList>
            <person name="Min B."/>
            <person name="Park H."/>
            <person name="Kim J.-G."/>
            <person name="Cho H."/>
            <person name="Oh Y.-L."/>
            <person name="Kong W.-S."/>
            <person name="Choi I.-G."/>
        </authorList>
    </citation>
    <scope>NUCLEOTIDE SEQUENCE [LARGE SCALE GENOMIC DNA]</scope>
    <source>
        <strain evidence="2 3">9006-11</strain>
    </source>
</reference>
<dbReference type="Proteomes" id="UP000092993">
    <property type="component" value="Unassembled WGS sequence"/>
</dbReference>
<feature type="compositionally biased region" description="Low complexity" evidence="1">
    <location>
        <begin position="58"/>
        <end position="67"/>
    </location>
</feature>
<feature type="compositionally biased region" description="Pro residues" evidence="1">
    <location>
        <begin position="46"/>
        <end position="57"/>
    </location>
</feature>
<sequence length="405" mass="43815">MSRPTARVGLPSSPSSLRSRSYTAGQTRQDILSRPNNTVSEQPQRGRPPPSPSPRLPTPQLRPQRSLGNLSTNASAQYGRSRSVDRRAEPLPPMPSLPPLPEARRFGVAPRRVDAYADSADDPSQYDAFRRGSDASVASSSSMSSGASSLRAHSKSSSSVASSLTSLEEDSSDTVKADDDTGSDVSEKVPAGFGSSLWSRVAVVASNLTVNVSKAWATNVATFSGEETPPGQESRLTRAMKAYHIEKARDPADLPEWLFEERERGVTGRFRSADKSASNAAEMRVERNANIPQPTMNTRRDVSEVVQSTYGRSVGDTYLSGGESRPSKPTDRLRELREIKRSATKVHFTDQVGPRRAAENRANPGNNELPPRRTPAAIEVNVNVNTGRQISGRVGLPSSIKPQRG</sequence>
<feature type="compositionally biased region" description="Polar residues" evidence="1">
    <location>
        <begin position="68"/>
        <end position="80"/>
    </location>
</feature>
<gene>
    <name evidence="2" type="ORF">A0H81_04392</name>
</gene>
<dbReference type="EMBL" id="LUGG01000004">
    <property type="protein sequence ID" value="OBZ75236.1"/>
    <property type="molecule type" value="Genomic_DNA"/>
</dbReference>
<protein>
    <submittedName>
        <fullName evidence="2">Uncharacterized protein</fullName>
    </submittedName>
</protein>
<name>A0A1C7MFW7_GRIFR</name>
<accession>A0A1C7MFW7</accession>